<evidence type="ECO:0000256" key="3">
    <source>
        <dbReference type="ARBA" id="ARBA00022694"/>
    </source>
</evidence>
<keyword evidence="2 7" id="KW-0808">Transferase</keyword>
<evidence type="ECO:0000256" key="1">
    <source>
        <dbReference type="ARBA" id="ARBA00022676"/>
    </source>
</evidence>
<protein>
    <recommendedName>
        <fullName evidence="7">Queuine tRNA-ribosyltransferase</fullName>
        <ecNumber evidence="7">2.4.2.29</ecNumber>
    </recommendedName>
    <alternativeName>
        <fullName evidence="7">Guanine insertion enzyme</fullName>
    </alternativeName>
    <alternativeName>
        <fullName evidence="7">tRNA-guanine transglycosylase</fullName>
    </alternativeName>
</protein>
<gene>
    <name evidence="7 9" type="primary">tgt</name>
    <name evidence="9" type="ORF">FPL14_23660</name>
</gene>
<comment type="function">
    <text evidence="7">Catalyzes the base-exchange of a guanine (G) residue with the queuine precursor 7-aminomethyl-7-deazaguanine (PreQ1) at position 34 (anticodon wobble position) in tRNAs with GU(N) anticodons (tRNA-Asp, -Asn, -His and -Tyr). Catalysis occurs through a double-displacement mechanism. The nucleophile active site attacks the C1' of nucleotide 34 to detach the guanine base from the RNA, forming a covalent enzyme-RNA intermediate. The proton acceptor active site deprotonates the incoming PreQ1, allowing a nucleophilic attack on the C1' of the ribose to form the product. After dissociation, two additional enzymatic reactions on the tRNA convert PreQ1 to queuine (Q), resulting in the hypermodified nucleoside queuosine (7-(((4,5-cis-dihydroxy-2-cyclopenten-1-yl)amino)methyl)-7-deazaguanosine).</text>
</comment>
<proteinExistence type="inferred from homology"/>
<dbReference type="NCBIfam" id="TIGR00449">
    <property type="entry name" value="tgt_general"/>
    <property type="match status" value="1"/>
</dbReference>
<feature type="binding site" evidence="7">
    <location>
        <begin position="93"/>
        <end position="97"/>
    </location>
    <ligand>
        <name>substrate</name>
    </ligand>
</feature>
<sequence>MAVKYELIKTCAQTGARLGRLHTPHGIIETPTFMPVGTQASVKGMSPEELKSLGAQIILSNTYHLFLRPGHELVKAAGGLHKFMNWDRPILTDSGGFQVFSLSEMRKITEEGVEFRSHINGDKLSLTPESATHVQNALGADIIMAFDECPPYPAEYEYVKQSTERTSRWAERCLKAHGRPHDQALFGIVQGGMHKDLRKQSALDLTSLDFPGYAMGGLSVGEPKHLMYEMLEETIHLLPSSKPRYLMGVGSPDALLDGSIRGVDMFDCVLPTRIARNGTLMTSQGRMVVRNAKYSNDFGPLDPECTCYACQNYSRAYIRHLIKADEMFGLRLTTIHNLHFLVQLMGQVREAIREDRLGTFRDQFFEKYGMAQNDSGF</sequence>
<comment type="pathway">
    <text evidence="7">tRNA modification; tRNA-queuosine biosynthesis.</text>
</comment>
<feature type="binding site" evidence="7">
    <location>
        <position position="336"/>
    </location>
    <ligand>
        <name>Zn(2+)</name>
        <dbReference type="ChEBI" id="CHEBI:29105"/>
    </ligand>
</feature>
<dbReference type="GO" id="GO:0005829">
    <property type="term" value="C:cytosol"/>
    <property type="evidence" value="ECO:0007669"/>
    <property type="project" value="TreeGrafter"/>
</dbReference>
<dbReference type="Proteomes" id="UP000515679">
    <property type="component" value="Chromosome"/>
</dbReference>
<evidence type="ECO:0000256" key="5">
    <source>
        <dbReference type="ARBA" id="ARBA00022833"/>
    </source>
</evidence>
<evidence type="ECO:0000256" key="4">
    <source>
        <dbReference type="ARBA" id="ARBA00022785"/>
    </source>
</evidence>
<dbReference type="EMBL" id="CP041969">
    <property type="protein sequence ID" value="QMV43831.1"/>
    <property type="molecule type" value="Genomic_DNA"/>
</dbReference>
<dbReference type="EC" id="2.4.2.29" evidence="7"/>
<dbReference type="GO" id="GO:0008479">
    <property type="term" value="F:tRNA-guanosine(34) queuine transglycosylase activity"/>
    <property type="evidence" value="ECO:0007669"/>
    <property type="project" value="UniProtKB-UniRule"/>
</dbReference>
<dbReference type="InterPro" id="IPR004803">
    <property type="entry name" value="TGT"/>
</dbReference>
<feature type="binding site" evidence="7">
    <location>
        <position position="190"/>
    </location>
    <ligand>
        <name>substrate</name>
    </ligand>
</feature>
<evidence type="ECO:0000313" key="10">
    <source>
        <dbReference type="Proteomes" id="UP000515679"/>
    </source>
</evidence>
<dbReference type="KEGG" id="cchl:FPL14_23660"/>
<dbReference type="RefSeq" id="WP_182300072.1">
    <property type="nucleotide sequence ID" value="NZ_CP041969.1"/>
</dbReference>
<dbReference type="UniPathway" id="UPA00392"/>
<dbReference type="FunFam" id="3.20.20.105:FF:000001">
    <property type="entry name" value="Queuine tRNA-ribosyltransferase"/>
    <property type="match status" value="1"/>
</dbReference>
<evidence type="ECO:0000313" key="9">
    <source>
        <dbReference type="EMBL" id="QMV43831.1"/>
    </source>
</evidence>
<feature type="binding site" evidence="7">
    <location>
        <position position="310"/>
    </location>
    <ligand>
        <name>Zn(2+)</name>
        <dbReference type="ChEBI" id="CHEBI:29105"/>
    </ligand>
</feature>
<keyword evidence="4 7" id="KW-0671">Queuosine biosynthesis</keyword>
<keyword evidence="5 7" id="KW-0862">Zinc</keyword>
<evidence type="ECO:0000259" key="8">
    <source>
        <dbReference type="Pfam" id="PF01702"/>
    </source>
</evidence>
<feature type="region of interest" description="RNA binding; important for wobble base 34 recognition" evidence="7">
    <location>
        <begin position="272"/>
        <end position="276"/>
    </location>
</feature>
<evidence type="ECO:0000256" key="6">
    <source>
        <dbReference type="ARBA" id="ARBA00050112"/>
    </source>
</evidence>
<dbReference type="PANTHER" id="PTHR46499:SF1">
    <property type="entry name" value="QUEUINE TRNA-RIBOSYLTRANSFERASE"/>
    <property type="match status" value="1"/>
</dbReference>
<dbReference type="SUPFAM" id="SSF51713">
    <property type="entry name" value="tRNA-guanine transglycosylase"/>
    <property type="match status" value="1"/>
</dbReference>
<feature type="domain" description="tRNA-guanine(15) transglycosylase-like" evidence="8">
    <location>
        <begin position="14"/>
        <end position="368"/>
    </location>
</feature>
<accession>A0A7G5C3P7</accession>
<dbReference type="AlphaFoldDB" id="A0A7G5C3P7"/>
<keyword evidence="3 7" id="KW-0819">tRNA processing</keyword>
<dbReference type="InterPro" id="IPR036511">
    <property type="entry name" value="TGT-like_sf"/>
</dbReference>
<reference evidence="9 10" key="1">
    <citation type="submission" date="2019-07" db="EMBL/GenBank/DDBJ databases">
        <authorList>
            <person name="Kim J.K."/>
            <person name="Cheong H.-M."/>
            <person name="Choi Y."/>
            <person name="Hwang K.J."/>
            <person name="Lee S."/>
            <person name="Choi C."/>
        </authorList>
    </citation>
    <scope>NUCLEOTIDE SEQUENCE [LARGE SCALE GENOMIC DNA]</scope>
    <source>
        <strain evidence="9 10">KS 22</strain>
    </source>
</reference>
<organism evidence="9 10">
    <name type="scientific">Cohnella cholangitidis</name>
    <dbReference type="NCBI Taxonomy" id="2598458"/>
    <lineage>
        <taxon>Bacteria</taxon>
        <taxon>Bacillati</taxon>
        <taxon>Bacillota</taxon>
        <taxon>Bacilli</taxon>
        <taxon>Bacillales</taxon>
        <taxon>Paenibacillaceae</taxon>
        <taxon>Cohnella</taxon>
    </lineage>
</organism>
<dbReference type="GO" id="GO:0008616">
    <property type="term" value="P:tRNA queuosine(34) biosynthetic process"/>
    <property type="evidence" value="ECO:0007669"/>
    <property type="project" value="UniProtKB-UniRule"/>
</dbReference>
<keyword evidence="1 7" id="KW-0328">Glycosyltransferase</keyword>
<dbReference type="NCBIfam" id="TIGR00430">
    <property type="entry name" value="Q_tRNA_tgt"/>
    <property type="match status" value="1"/>
</dbReference>
<keyword evidence="7" id="KW-0479">Metal-binding</keyword>
<evidence type="ECO:0000256" key="2">
    <source>
        <dbReference type="ARBA" id="ARBA00022679"/>
    </source>
</evidence>
<feature type="binding site" evidence="7">
    <location>
        <position position="147"/>
    </location>
    <ligand>
        <name>substrate</name>
    </ligand>
</feature>
<comment type="cofactor">
    <cofactor evidence="7">
        <name>Zn(2+)</name>
        <dbReference type="ChEBI" id="CHEBI:29105"/>
    </cofactor>
    <text evidence="7">Binds 1 zinc ion per subunit.</text>
</comment>
<evidence type="ECO:0000256" key="7">
    <source>
        <dbReference type="HAMAP-Rule" id="MF_00168"/>
    </source>
</evidence>
<dbReference type="InterPro" id="IPR050076">
    <property type="entry name" value="ArchSynthase1/Queuine_TRR"/>
</dbReference>
<keyword evidence="10" id="KW-1185">Reference proteome</keyword>
<feature type="binding site" evidence="7">
    <location>
        <position position="217"/>
    </location>
    <ligand>
        <name>substrate</name>
    </ligand>
</feature>
<feature type="active site" description="Nucleophile" evidence="7">
    <location>
        <position position="267"/>
    </location>
</feature>
<feature type="active site" description="Proton acceptor" evidence="7">
    <location>
        <position position="93"/>
    </location>
</feature>
<dbReference type="PANTHER" id="PTHR46499">
    <property type="entry name" value="QUEUINE TRNA-RIBOSYLTRANSFERASE"/>
    <property type="match status" value="1"/>
</dbReference>
<comment type="catalytic activity">
    <reaction evidence="6 7">
        <text>7-aminomethyl-7-carbaguanine + guanosine(34) in tRNA = 7-aminomethyl-7-carbaguanosine(34) in tRNA + guanine</text>
        <dbReference type="Rhea" id="RHEA:24104"/>
        <dbReference type="Rhea" id="RHEA-COMP:10341"/>
        <dbReference type="Rhea" id="RHEA-COMP:10342"/>
        <dbReference type="ChEBI" id="CHEBI:16235"/>
        <dbReference type="ChEBI" id="CHEBI:58703"/>
        <dbReference type="ChEBI" id="CHEBI:74269"/>
        <dbReference type="ChEBI" id="CHEBI:82833"/>
        <dbReference type="EC" id="2.4.2.29"/>
    </reaction>
</comment>
<comment type="similarity">
    <text evidence="7">Belongs to the queuine tRNA-ribosyltransferase family.</text>
</comment>
<feature type="binding site" evidence="7">
    <location>
        <position position="307"/>
    </location>
    <ligand>
        <name>Zn(2+)</name>
        <dbReference type="ChEBI" id="CHEBI:29105"/>
    </ligand>
</feature>
<feature type="region of interest" description="RNA binding" evidence="7">
    <location>
        <begin position="248"/>
        <end position="254"/>
    </location>
</feature>
<dbReference type="GO" id="GO:0046872">
    <property type="term" value="F:metal ion binding"/>
    <property type="evidence" value="ECO:0007669"/>
    <property type="project" value="UniProtKB-KW"/>
</dbReference>
<name>A0A7G5C3P7_9BACL</name>
<dbReference type="Pfam" id="PF01702">
    <property type="entry name" value="TGT"/>
    <property type="match status" value="1"/>
</dbReference>
<comment type="subunit">
    <text evidence="7">Homodimer. Within each dimer, one monomer is responsible for RNA recognition and catalysis, while the other monomer binds to the replacement base PreQ1.</text>
</comment>
<dbReference type="InterPro" id="IPR002616">
    <property type="entry name" value="tRNA_ribo_trans-like"/>
</dbReference>
<feature type="binding site" evidence="7">
    <location>
        <position position="305"/>
    </location>
    <ligand>
        <name>Zn(2+)</name>
        <dbReference type="ChEBI" id="CHEBI:29105"/>
    </ligand>
</feature>
<dbReference type="Gene3D" id="3.20.20.105">
    <property type="entry name" value="Queuine tRNA-ribosyltransferase-like"/>
    <property type="match status" value="1"/>
</dbReference>
<dbReference type="HAMAP" id="MF_00168">
    <property type="entry name" value="Q_tRNA_Tgt"/>
    <property type="match status" value="1"/>
</dbReference>